<feature type="transmembrane region" description="Helical" evidence="1">
    <location>
        <begin position="20"/>
        <end position="39"/>
    </location>
</feature>
<keyword evidence="1" id="KW-1133">Transmembrane helix</keyword>
<keyword evidence="1" id="KW-0812">Transmembrane</keyword>
<evidence type="ECO:0000313" key="3">
    <source>
        <dbReference type="Proteomes" id="UP001165122"/>
    </source>
</evidence>
<reference evidence="3" key="1">
    <citation type="journal article" date="2023" name="Commun. Biol.">
        <title>Genome analysis of Parmales, the sister group of diatoms, reveals the evolutionary specialization of diatoms from phago-mixotrophs to photoautotrophs.</title>
        <authorList>
            <person name="Ban H."/>
            <person name="Sato S."/>
            <person name="Yoshikawa S."/>
            <person name="Yamada K."/>
            <person name="Nakamura Y."/>
            <person name="Ichinomiya M."/>
            <person name="Sato N."/>
            <person name="Blanc-Mathieu R."/>
            <person name="Endo H."/>
            <person name="Kuwata A."/>
            <person name="Ogata H."/>
        </authorList>
    </citation>
    <scope>NUCLEOTIDE SEQUENCE [LARGE SCALE GENOMIC DNA]</scope>
    <source>
        <strain evidence="3">NIES 3700</strain>
    </source>
</reference>
<dbReference type="AlphaFoldDB" id="A0A9W6ZXU2"/>
<organism evidence="2 3">
    <name type="scientific">Triparma laevis f. longispina</name>
    <dbReference type="NCBI Taxonomy" id="1714387"/>
    <lineage>
        <taxon>Eukaryota</taxon>
        <taxon>Sar</taxon>
        <taxon>Stramenopiles</taxon>
        <taxon>Ochrophyta</taxon>
        <taxon>Bolidophyceae</taxon>
        <taxon>Parmales</taxon>
        <taxon>Triparmaceae</taxon>
        <taxon>Triparma</taxon>
    </lineage>
</organism>
<gene>
    <name evidence="2" type="ORF">TrLO_g7383</name>
</gene>
<evidence type="ECO:0000256" key="1">
    <source>
        <dbReference type="SAM" id="Phobius"/>
    </source>
</evidence>
<feature type="transmembrane region" description="Helical" evidence="1">
    <location>
        <begin position="45"/>
        <end position="65"/>
    </location>
</feature>
<keyword evidence="1" id="KW-0472">Membrane</keyword>
<name>A0A9W6ZXU2_9STRA</name>
<proteinExistence type="predicted"/>
<keyword evidence="3" id="KW-1185">Reference proteome</keyword>
<dbReference type="Proteomes" id="UP001165122">
    <property type="component" value="Unassembled WGS sequence"/>
</dbReference>
<sequence length="91" mass="9730">MSIVDNVVGHINTPGSALKLVPIIQVIVLMILAGCSVTIYYGVAVIHMCVMIFLALGLLVSLTFLQKMVNDAGGIPKAQDAEEESDMKKID</sequence>
<comment type="caution">
    <text evidence="2">The sequence shown here is derived from an EMBL/GenBank/DDBJ whole genome shotgun (WGS) entry which is preliminary data.</text>
</comment>
<evidence type="ECO:0000313" key="2">
    <source>
        <dbReference type="EMBL" id="GMH58419.1"/>
    </source>
</evidence>
<dbReference type="EMBL" id="BRXW01000478">
    <property type="protein sequence ID" value="GMH58419.1"/>
    <property type="molecule type" value="Genomic_DNA"/>
</dbReference>
<accession>A0A9W6ZXU2</accession>
<protein>
    <submittedName>
        <fullName evidence="2">Uncharacterized protein</fullName>
    </submittedName>
</protein>
<dbReference type="OrthoDB" id="10376034at2759"/>